<name>A0ABW3T8N1_9RHOB</name>
<sequence>MTRAAGHQERGRRDGWHLLREGGVLTLTRRLPARFDLSASTVLPTGGRRVGRARLAHQIRQDVWRRLQGLRGFMPAVRIEQGAEGVHVTAGGALDAAAPLSWAQAALAEVLADPACRARWIRHAEARS</sequence>
<organism evidence="1 2">
    <name type="scientific">Seohaeicola saemankumensis</name>
    <dbReference type="NCBI Taxonomy" id="481181"/>
    <lineage>
        <taxon>Bacteria</taxon>
        <taxon>Pseudomonadati</taxon>
        <taxon>Pseudomonadota</taxon>
        <taxon>Alphaproteobacteria</taxon>
        <taxon>Rhodobacterales</taxon>
        <taxon>Roseobacteraceae</taxon>
        <taxon>Seohaeicola</taxon>
    </lineage>
</organism>
<dbReference type="EMBL" id="JBHTKR010000001">
    <property type="protein sequence ID" value="MFD1193258.1"/>
    <property type="molecule type" value="Genomic_DNA"/>
</dbReference>
<dbReference type="RefSeq" id="WP_380788350.1">
    <property type="nucleotide sequence ID" value="NZ_JBHTKR010000001.1"/>
</dbReference>
<evidence type="ECO:0000313" key="2">
    <source>
        <dbReference type="Proteomes" id="UP001597151"/>
    </source>
</evidence>
<proteinExistence type="predicted"/>
<reference evidence="2" key="1">
    <citation type="journal article" date="2019" name="Int. J. Syst. Evol. Microbiol.">
        <title>The Global Catalogue of Microorganisms (GCM) 10K type strain sequencing project: providing services to taxonomists for standard genome sequencing and annotation.</title>
        <authorList>
            <consortium name="The Broad Institute Genomics Platform"/>
            <consortium name="The Broad Institute Genome Sequencing Center for Infectious Disease"/>
            <person name="Wu L."/>
            <person name="Ma J."/>
        </authorList>
    </citation>
    <scope>NUCLEOTIDE SEQUENCE [LARGE SCALE GENOMIC DNA]</scope>
    <source>
        <strain evidence="2">CCUG 55328</strain>
    </source>
</reference>
<dbReference type="Proteomes" id="UP001597151">
    <property type="component" value="Unassembled WGS sequence"/>
</dbReference>
<keyword evidence="2" id="KW-1185">Reference proteome</keyword>
<evidence type="ECO:0000313" key="1">
    <source>
        <dbReference type="EMBL" id="MFD1193258.1"/>
    </source>
</evidence>
<accession>A0ABW3T8N1</accession>
<protein>
    <submittedName>
        <fullName evidence="1">Uncharacterized protein</fullName>
    </submittedName>
</protein>
<gene>
    <name evidence="1" type="ORF">ACFQ3C_01070</name>
</gene>
<comment type="caution">
    <text evidence="1">The sequence shown here is derived from an EMBL/GenBank/DDBJ whole genome shotgun (WGS) entry which is preliminary data.</text>
</comment>